<feature type="compositionally biased region" description="Low complexity" evidence="8">
    <location>
        <begin position="457"/>
        <end position="466"/>
    </location>
</feature>
<dbReference type="PRINTS" id="PR00261">
    <property type="entry name" value="LDLRECEPTOR"/>
</dbReference>
<keyword evidence="4" id="KW-1133">Transmembrane helix</keyword>
<reference evidence="12" key="1">
    <citation type="submission" date="2017-01" db="EMBL/GenBank/DDBJ databases">
        <title>Comparative genomics of anhydrobiosis in the tardigrade Hypsibius dujardini.</title>
        <authorList>
            <person name="Yoshida Y."/>
            <person name="Koutsovoulos G."/>
            <person name="Laetsch D."/>
            <person name="Stevens L."/>
            <person name="Kumar S."/>
            <person name="Horikawa D."/>
            <person name="Ishino K."/>
            <person name="Komine S."/>
            <person name="Tomita M."/>
            <person name="Blaxter M."/>
            <person name="Arakawa K."/>
        </authorList>
    </citation>
    <scope>NUCLEOTIDE SEQUENCE [LARGE SCALE GENOMIC DNA]</scope>
    <source>
        <strain evidence="12">Z151</strain>
    </source>
</reference>
<evidence type="ECO:0000256" key="6">
    <source>
        <dbReference type="ARBA" id="ARBA00023157"/>
    </source>
</evidence>
<dbReference type="Proteomes" id="UP000192578">
    <property type="component" value="Unassembled WGS sequence"/>
</dbReference>
<keyword evidence="6 7" id="KW-1015">Disulfide bond</keyword>
<evidence type="ECO:0000313" key="12">
    <source>
        <dbReference type="Proteomes" id="UP000192578"/>
    </source>
</evidence>
<name>A0A1W0WX80_HYPEX</name>
<evidence type="ECO:0000256" key="5">
    <source>
        <dbReference type="ARBA" id="ARBA00023136"/>
    </source>
</evidence>
<sequence>MRRRSINTAATIVLAVLADIVISGPIPIATQPPRFCCRSMPWLCHPLRRVCDGRPDCQDGTDELECPGLSARPRLTINPSNSSAQNVTERSTPTWEAHFGRPTDLGRIVPSTGSDFSQRVFCCPRDTSRREKLKTTAMPPLRCIPSSFVCDGENDCDPVWTEGGLRSADEDGCDAASENVDSSNQLHLVSEPITRLEMSTENLPIFGLVNGQQNIRGTTRAPSTISFSQKPKAGLFALMNQKDPITRTRQTESKASTVPFEEPTTESSTVAPIFTLTQKSSNGSAFPSRQLDSFFDSHAKLRGLSNDTGKGGHSSYGVEPFSADDPLSGMNLRGLLRAPVAPDQAQLWNLIMDRFANGQQRNILNIPNFVNGYDKHETAGGPGRRTRTGVPRVGRPVLPMEFYNMEDDEDNNHTTGEQSTATTTEEANRSSVDGADIGTVETTTLSATTLPDEQETTEATTLELSTGDVFNEFTTQDDTTDQSAATLSTDNTGTSTSKDMDTSTTESTTAASADENSTTAVDGQASDSTTETTIEPPETTGSRVDGLTDMENPSTDATTTGRTDVIQSVAFDLESGVVEPALSRRTLPMEGNSDGPNPSYFVHIFISKITLVEFLGHRPDLCGNVNGNLEAPDCRYYTICRDSYATIAKCPAGFVFSADSQHCDWPAKVPSCFH</sequence>
<dbReference type="CDD" id="cd00112">
    <property type="entry name" value="LDLa"/>
    <property type="match status" value="2"/>
</dbReference>
<keyword evidence="12" id="KW-1185">Reference proteome</keyword>
<feature type="region of interest" description="Disordered" evidence="8">
    <location>
        <begin position="246"/>
        <end position="266"/>
    </location>
</feature>
<feature type="domain" description="Chitin-binding type-2" evidence="10">
    <location>
        <begin position="619"/>
        <end position="674"/>
    </location>
</feature>
<dbReference type="SUPFAM" id="SSF57625">
    <property type="entry name" value="Invertebrate chitin-binding proteins"/>
    <property type="match status" value="1"/>
</dbReference>
<comment type="caution">
    <text evidence="7">Lacks conserved residue(s) required for the propagation of feature annotation.</text>
</comment>
<keyword evidence="9" id="KW-0732">Signal</keyword>
<evidence type="ECO:0000256" key="1">
    <source>
        <dbReference type="ARBA" id="ARBA00004167"/>
    </source>
</evidence>
<feature type="compositionally biased region" description="Low complexity" evidence="8">
    <location>
        <begin position="439"/>
        <end position="449"/>
    </location>
</feature>
<dbReference type="GO" id="GO:0008061">
    <property type="term" value="F:chitin binding"/>
    <property type="evidence" value="ECO:0007669"/>
    <property type="project" value="InterPro"/>
</dbReference>
<dbReference type="InterPro" id="IPR036508">
    <property type="entry name" value="Chitin-bd_dom_sf"/>
</dbReference>
<dbReference type="PANTHER" id="PTHR24270:SF62">
    <property type="entry name" value="LOW-DENSITY LIPOPROTEIN RECEPTOR-RELATED PROTEIN 2"/>
    <property type="match status" value="1"/>
</dbReference>
<feature type="compositionally biased region" description="Polar residues" evidence="8">
    <location>
        <begin position="551"/>
        <end position="563"/>
    </location>
</feature>
<comment type="caution">
    <text evidence="11">The sequence shown here is derived from an EMBL/GenBank/DDBJ whole genome shotgun (WGS) entry which is preliminary data.</text>
</comment>
<evidence type="ECO:0000313" key="11">
    <source>
        <dbReference type="EMBL" id="OQV19810.1"/>
    </source>
</evidence>
<dbReference type="GO" id="GO:0005576">
    <property type="term" value="C:extracellular region"/>
    <property type="evidence" value="ECO:0007669"/>
    <property type="project" value="InterPro"/>
</dbReference>
<evidence type="ECO:0000259" key="10">
    <source>
        <dbReference type="PROSITE" id="PS50940"/>
    </source>
</evidence>
<feature type="region of interest" description="Disordered" evidence="8">
    <location>
        <begin position="406"/>
        <end position="563"/>
    </location>
</feature>
<protein>
    <recommendedName>
        <fullName evidence="10">Chitin-binding type-2 domain-containing protein</fullName>
    </recommendedName>
</protein>
<dbReference type="Pfam" id="PF01607">
    <property type="entry name" value="CBM_14"/>
    <property type="match status" value="1"/>
</dbReference>
<dbReference type="GO" id="GO:0016192">
    <property type="term" value="P:vesicle-mediated transport"/>
    <property type="evidence" value="ECO:0007669"/>
    <property type="project" value="UniProtKB-ARBA"/>
</dbReference>
<dbReference type="Pfam" id="PF00057">
    <property type="entry name" value="Ldl_recept_a"/>
    <property type="match status" value="1"/>
</dbReference>
<organism evidence="11 12">
    <name type="scientific">Hypsibius exemplaris</name>
    <name type="common">Freshwater tardigrade</name>
    <dbReference type="NCBI Taxonomy" id="2072580"/>
    <lineage>
        <taxon>Eukaryota</taxon>
        <taxon>Metazoa</taxon>
        <taxon>Ecdysozoa</taxon>
        <taxon>Tardigrada</taxon>
        <taxon>Eutardigrada</taxon>
        <taxon>Parachela</taxon>
        <taxon>Hypsibioidea</taxon>
        <taxon>Hypsibiidae</taxon>
        <taxon>Hypsibius</taxon>
    </lineage>
</organism>
<keyword evidence="3" id="KW-0677">Repeat</keyword>
<dbReference type="SMART" id="SM00192">
    <property type="entry name" value="LDLa"/>
    <property type="match status" value="2"/>
</dbReference>
<dbReference type="OrthoDB" id="9991628at2759"/>
<keyword evidence="2" id="KW-0812">Transmembrane</keyword>
<feature type="compositionally biased region" description="Low complexity" evidence="8">
    <location>
        <begin position="529"/>
        <end position="540"/>
    </location>
</feature>
<dbReference type="InterPro" id="IPR002172">
    <property type="entry name" value="LDrepeatLR_classA_rpt"/>
</dbReference>
<feature type="region of interest" description="Disordered" evidence="8">
    <location>
        <begin position="75"/>
        <end position="103"/>
    </location>
</feature>
<accession>A0A1W0WX80</accession>
<keyword evidence="5" id="KW-0472">Membrane</keyword>
<dbReference type="InterPro" id="IPR050685">
    <property type="entry name" value="LDLR"/>
</dbReference>
<dbReference type="GO" id="GO:0005886">
    <property type="term" value="C:plasma membrane"/>
    <property type="evidence" value="ECO:0007669"/>
    <property type="project" value="TreeGrafter"/>
</dbReference>
<proteinExistence type="predicted"/>
<dbReference type="PROSITE" id="PS50940">
    <property type="entry name" value="CHIT_BIND_II"/>
    <property type="match status" value="1"/>
</dbReference>
<feature type="compositionally biased region" description="Low complexity" evidence="8">
    <location>
        <begin position="414"/>
        <end position="425"/>
    </location>
</feature>
<dbReference type="SUPFAM" id="SSF57424">
    <property type="entry name" value="LDL receptor-like module"/>
    <property type="match status" value="1"/>
</dbReference>
<dbReference type="SMART" id="SM00494">
    <property type="entry name" value="ChtBD2"/>
    <property type="match status" value="1"/>
</dbReference>
<evidence type="ECO:0000256" key="7">
    <source>
        <dbReference type="PROSITE-ProRule" id="PRU00124"/>
    </source>
</evidence>
<evidence type="ECO:0000256" key="3">
    <source>
        <dbReference type="ARBA" id="ARBA00022737"/>
    </source>
</evidence>
<dbReference type="Gene3D" id="2.170.140.10">
    <property type="entry name" value="Chitin binding domain"/>
    <property type="match status" value="1"/>
</dbReference>
<dbReference type="AlphaFoldDB" id="A0A1W0WX80"/>
<feature type="signal peptide" evidence="9">
    <location>
        <begin position="1"/>
        <end position="23"/>
    </location>
</feature>
<feature type="compositionally biased region" description="Polar residues" evidence="8">
    <location>
        <begin position="77"/>
        <end position="94"/>
    </location>
</feature>
<dbReference type="Gene3D" id="4.10.1220.10">
    <property type="entry name" value="EGF-type module"/>
    <property type="match status" value="1"/>
</dbReference>
<evidence type="ECO:0000256" key="9">
    <source>
        <dbReference type="SAM" id="SignalP"/>
    </source>
</evidence>
<dbReference type="PROSITE" id="PS50068">
    <property type="entry name" value="LDLRA_2"/>
    <property type="match status" value="1"/>
</dbReference>
<evidence type="ECO:0000256" key="2">
    <source>
        <dbReference type="ARBA" id="ARBA00022692"/>
    </source>
</evidence>
<comment type="subcellular location">
    <subcellularLocation>
        <location evidence="1">Membrane</location>
        <topology evidence="1">Single-pass membrane protein</topology>
    </subcellularLocation>
</comment>
<dbReference type="InterPro" id="IPR002557">
    <property type="entry name" value="Chitin-bd_dom"/>
</dbReference>
<evidence type="ECO:0000256" key="4">
    <source>
        <dbReference type="ARBA" id="ARBA00022989"/>
    </source>
</evidence>
<evidence type="ECO:0000256" key="8">
    <source>
        <dbReference type="SAM" id="MobiDB-lite"/>
    </source>
</evidence>
<dbReference type="InterPro" id="IPR036055">
    <property type="entry name" value="LDL_receptor-like_sf"/>
</dbReference>
<feature type="disulfide bond" evidence="7">
    <location>
        <begin position="51"/>
        <end position="66"/>
    </location>
</feature>
<feature type="compositionally biased region" description="Low complexity" evidence="8">
    <location>
        <begin position="474"/>
        <end position="520"/>
    </location>
</feature>
<dbReference type="EMBL" id="MTYJ01000035">
    <property type="protein sequence ID" value="OQV19810.1"/>
    <property type="molecule type" value="Genomic_DNA"/>
</dbReference>
<dbReference type="PANTHER" id="PTHR24270">
    <property type="entry name" value="LOW-DENSITY LIPOPROTEIN RECEPTOR-RELATED"/>
    <property type="match status" value="1"/>
</dbReference>
<feature type="chain" id="PRO_5012280479" description="Chitin-binding type-2 domain-containing protein" evidence="9">
    <location>
        <begin position="24"/>
        <end position="674"/>
    </location>
</feature>
<dbReference type="Gene3D" id="4.10.400.10">
    <property type="entry name" value="Low-density Lipoprotein Receptor"/>
    <property type="match status" value="1"/>
</dbReference>
<gene>
    <name evidence="11" type="ORF">BV898_06081</name>
</gene>